<comment type="caution">
    <text evidence="1">The sequence shown here is derived from an EMBL/GenBank/DDBJ whole genome shotgun (WGS) entry which is preliminary data.</text>
</comment>
<dbReference type="PANTHER" id="PTHR38767">
    <property type="entry name" value="DNA POLYMERASE III SUBUNIT CHI"/>
    <property type="match status" value="1"/>
</dbReference>
<dbReference type="Proteomes" id="UP001156627">
    <property type="component" value="Unassembled WGS sequence"/>
</dbReference>
<protein>
    <submittedName>
        <fullName evidence="1">DNA polymerase III subunit chi</fullName>
    </submittedName>
</protein>
<dbReference type="SUPFAM" id="SSF102400">
    <property type="entry name" value="DNA polymerase III chi subunit"/>
    <property type="match status" value="1"/>
</dbReference>
<dbReference type="EMBL" id="BSOA01000049">
    <property type="protein sequence ID" value="GLQ90473.1"/>
    <property type="molecule type" value="Genomic_DNA"/>
</dbReference>
<dbReference type="Pfam" id="PF04364">
    <property type="entry name" value="DNA_pol3_chi"/>
    <property type="match status" value="1"/>
</dbReference>
<dbReference type="InterPro" id="IPR007459">
    <property type="entry name" value="DNA_pol3_chi"/>
</dbReference>
<dbReference type="Gene3D" id="3.40.50.10110">
    <property type="entry name" value="DNA polymerase III subunit chi"/>
    <property type="match status" value="1"/>
</dbReference>
<organism evidence="1 2">
    <name type="scientific">Dyella flagellata</name>
    <dbReference type="NCBI Taxonomy" id="1867833"/>
    <lineage>
        <taxon>Bacteria</taxon>
        <taxon>Pseudomonadati</taxon>
        <taxon>Pseudomonadota</taxon>
        <taxon>Gammaproteobacteria</taxon>
        <taxon>Lysobacterales</taxon>
        <taxon>Rhodanobacteraceae</taxon>
        <taxon>Dyella</taxon>
    </lineage>
</organism>
<reference evidence="2" key="1">
    <citation type="journal article" date="2019" name="Int. J. Syst. Evol. Microbiol.">
        <title>The Global Catalogue of Microorganisms (GCM) 10K type strain sequencing project: providing services to taxonomists for standard genome sequencing and annotation.</title>
        <authorList>
            <consortium name="The Broad Institute Genomics Platform"/>
            <consortium name="The Broad Institute Genome Sequencing Center for Infectious Disease"/>
            <person name="Wu L."/>
            <person name="Ma J."/>
        </authorList>
    </citation>
    <scope>NUCLEOTIDE SEQUENCE [LARGE SCALE GENOMIC DNA]</scope>
    <source>
        <strain evidence="2">NBRC 111981</strain>
    </source>
</reference>
<keyword evidence="2" id="KW-1185">Reference proteome</keyword>
<dbReference type="PANTHER" id="PTHR38767:SF1">
    <property type="entry name" value="DNA POLYMERASE III SUBUNIT CHI"/>
    <property type="match status" value="1"/>
</dbReference>
<sequence length="151" mass="17181">MADRQGWLIASMPRADFYLIAKPRFSERPLLLVCELARKAFVTQQPTLILTRDFEQAEELDELLWSFDEDAYIPHQLAGDDDDADTAVLIAPPGVDAPARPLIINLREQCPPSHGDRVLEVVAADPAAREGSRLRWREYQRLGFEVNKHDM</sequence>
<evidence type="ECO:0000313" key="2">
    <source>
        <dbReference type="Proteomes" id="UP001156627"/>
    </source>
</evidence>
<gene>
    <name evidence="1" type="primary">holC</name>
    <name evidence="1" type="ORF">GCM10007898_40490</name>
</gene>
<dbReference type="InterPro" id="IPR036768">
    <property type="entry name" value="PolIII_chi_sf"/>
</dbReference>
<proteinExistence type="predicted"/>
<evidence type="ECO:0000313" key="1">
    <source>
        <dbReference type="EMBL" id="GLQ90473.1"/>
    </source>
</evidence>
<accession>A0ABQ5XHD0</accession>
<name>A0ABQ5XHD0_9GAMM</name>